<name>A0A1H6LLP7_9GAMM</name>
<evidence type="ECO:0000313" key="2">
    <source>
        <dbReference type="Proteomes" id="UP000198559"/>
    </source>
</evidence>
<reference evidence="2" key="1">
    <citation type="submission" date="2016-06" db="EMBL/GenBank/DDBJ databases">
        <authorList>
            <person name="Petersen J."/>
            <person name="Sayavedra L."/>
        </authorList>
    </citation>
    <scope>NUCLEOTIDE SEQUENCE [LARGE SCALE GENOMIC DNA]</scope>
    <source>
        <strain evidence="2">BazSymB</strain>
    </source>
</reference>
<organism evidence="1 2">
    <name type="scientific">Bathymodiolus azoricus thioautotrophic gill symbiont</name>
    <dbReference type="NCBI Taxonomy" id="235205"/>
    <lineage>
        <taxon>Bacteria</taxon>
        <taxon>Pseudomonadati</taxon>
        <taxon>Pseudomonadota</taxon>
        <taxon>Gammaproteobacteria</taxon>
        <taxon>sulfur-oxidizing symbionts</taxon>
    </lineage>
</organism>
<evidence type="ECO:0000313" key="1">
    <source>
        <dbReference type="EMBL" id="SEH87037.1"/>
    </source>
</evidence>
<dbReference type="Proteomes" id="UP000198559">
    <property type="component" value="Unassembled WGS sequence"/>
</dbReference>
<accession>A0A1H6LLP7</accession>
<protein>
    <submittedName>
        <fullName evidence="1">Uncharacterized protein</fullName>
    </submittedName>
</protein>
<dbReference type="AlphaFoldDB" id="A0A1H6LLP7"/>
<proteinExistence type="predicted"/>
<dbReference type="EMBL" id="CVUD02000195">
    <property type="protein sequence ID" value="SEH87037.1"/>
    <property type="molecule type" value="Genomic_DNA"/>
</dbReference>
<gene>
    <name evidence="1" type="ORF">BAZSYMB_SCAFFOLD00113_3</name>
</gene>
<sequence length="50" mass="6031">MKKCGEIWKIFFKKMDESELGVETMNYSKVSLYIILLSAYVPYFKRIEFL</sequence>